<dbReference type="EMBL" id="JANRMI010000003">
    <property type="protein sequence ID" value="MDG0817085.1"/>
    <property type="molecule type" value="Genomic_DNA"/>
</dbReference>
<keyword evidence="1" id="KW-0732">Signal</keyword>
<feature type="signal peptide" evidence="1">
    <location>
        <begin position="1"/>
        <end position="18"/>
    </location>
</feature>
<dbReference type="Proteomes" id="UP001152321">
    <property type="component" value="Unassembled WGS sequence"/>
</dbReference>
<feature type="chain" id="PRO_5046076237" evidence="1">
    <location>
        <begin position="19"/>
        <end position="137"/>
    </location>
</feature>
<evidence type="ECO:0000313" key="3">
    <source>
        <dbReference type="Proteomes" id="UP001152321"/>
    </source>
</evidence>
<name>A0ABT6DLY9_9BACT</name>
<evidence type="ECO:0000313" key="2">
    <source>
        <dbReference type="EMBL" id="MDG0817085.1"/>
    </source>
</evidence>
<sequence length="137" mass="14905">MKTLIMMALTFVAVTSHAGYKFMDISAEYECQTSSVYLYSSTGKVISIEPSSKVIYKPAASENQNLVIGNHSYLVWVRQLNETDVGLSILKSSVDAAYKEINVINMGSGSEASVDLDFPINNTAGEGSAKCHITLRK</sequence>
<reference evidence="2" key="1">
    <citation type="submission" date="2022-08" db="EMBL/GenBank/DDBJ databases">
        <title>Novel Bdellovibrio Species Isolated from Svalbard: Designation Bdellovibrio svalbardensis.</title>
        <authorList>
            <person name="Mitchell R.J."/>
            <person name="Choi S.Y."/>
        </authorList>
    </citation>
    <scope>NUCLEOTIDE SEQUENCE</scope>
    <source>
        <strain evidence="2">PAP01</strain>
    </source>
</reference>
<proteinExistence type="predicted"/>
<keyword evidence="3" id="KW-1185">Reference proteome</keyword>
<evidence type="ECO:0000256" key="1">
    <source>
        <dbReference type="SAM" id="SignalP"/>
    </source>
</evidence>
<dbReference type="RefSeq" id="WP_277578561.1">
    <property type="nucleotide sequence ID" value="NZ_JANRMI010000003.1"/>
</dbReference>
<accession>A0ABT6DLY9</accession>
<organism evidence="2 3">
    <name type="scientific">Bdellovibrio svalbardensis</name>
    <dbReference type="NCBI Taxonomy" id="2972972"/>
    <lineage>
        <taxon>Bacteria</taxon>
        <taxon>Pseudomonadati</taxon>
        <taxon>Bdellovibrionota</taxon>
        <taxon>Bdellovibrionia</taxon>
        <taxon>Bdellovibrionales</taxon>
        <taxon>Pseudobdellovibrionaceae</taxon>
        <taxon>Bdellovibrio</taxon>
    </lineage>
</organism>
<comment type="caution">
    <text evidence="2">The sequence shown here is derived from an EMBL/GenBank/DDBJ whole genome shotgun (WGS) entry which is preliminary data.</text>
</comment>
<gene>
    <name evidence="2" type="ORF">NWE73_11955</name>
</gene>
<protein>
    <submittedName>
        <fullName evidence="2">Uncharacterized protein</fullName>
    </submittedName>
</protein>